<keyword evidence="4" id="KW-1185">Reference proteome</keyword>
<feature type="compositionally biased region" description="Polar residues" evidence="1">
    <location>
        <begin position="189"/>
        <end position="205"/>
    </location>
</feature>
<dbReference type="CDD" id="cd16431">
    <property type="entry name" value="IcmE"/>
    <property type="match status" value="1"/>
</dbReference>
<evidence type="ECO:0000313" key="4">
    <source>
        <dbReference type="Proteomes" id="UP001275664"/>
    </source>
</evidence>
<feature type="transmembrane region" description="Helical" evidence="2">
    <location>
        <begin position="15"/>
        <end position="36"/>
    </location>
</feature>
<keyword evidence="2" id="KW-0812">Transmembrane</keyword>
<proteinExistence type="predicted"/>
<dbReference type="NCBIfam" id="NF033884">
    <property type="entry name" value="conj_TraO_IncI1"/>
    <property type="match status" value="1"/>
</dbReference>
<accession>A0ABU4QPM3</accession>
<feature type="region of interest" description="Disordered" evidence="1">
    <location>
        <begin position="97"/>
        <end position="131"/>
    </location>
</feature>
<keyword evidence="2" id="KW-1133">Transmembrane helix</keyword>
<feature type="region of interest" description="Disordered" evidence="1">
    <location>
        <begin position="156"/>
        <end position="205"/>
    </location>
</feature>
<comment type="caution">
    <text evidence="3">The sequence shown here is derived from an EMBL/GenBank/DDBJ whole genome shotgun (WGS) entry which is preliminary data.</text>
</comment>
<dbReference type="InterPro" id="IPR049855">
    <property type="entry name" value="DotG/IcmE-like_C"/>
</dbReference>
<dbReference type="EMBL" id="JAWXRD010000031">
    <property type="protein sequence ID" value="MDX6041256.1"/>
    <property type="molecule type" value="Genomic_DNA"/>
</dbReference>
<feature type="region of interest" description="Disordered" evidence="1">
    <location>
        <begin position="401"/>
        <end position="421"/>
    </location>
</feature>
<evidence type="ECO:0000313" key="3">
    <source>
        <dbReference type="EMBL" id="MDX6041256.1"/>
    </source>
</evidence>
<evidence type="ECO:0000256" key="2">
    <source>
        <dbReference type="SAM" id="Phobius"/>
    </source>
</evidence>
<dbReference type="Proteomes" id="UP001275664">
    <property type="component" value="Unassembled WGS sequence"/>
</dbReference>
<dbReference type="RefSeq" id="WP_319786338.1">
    <property type="nucleotide sequence ID" value="NZ_JAWXRD010000031.1"/>
</dbReference>
<gene>
    <name evidence="3" type="primary">traO</name>
    <name evidence="3" type="ORF">SIK69_13770</name>
</gene>
<organism evidence="3 4">
    <name type="scientific">Scandinavium lactucae</name>
    <dbReference type="NCBI Taxonomy" id="3095028"/>
    <lineage>
        <taxon>Bacteria</taxon>
        <taxon>Pseudomonadati</taxon>
        <taxon>Pseudomonadota</taxon>
        <taxon>Gammaproteobacteria</taxon>
        <taxon>Enterobacterales</taxon>
        <taxon>Enterobacteriaceae</taxon>
        <taxon>Scandinavium</taxon>
    </lineage>
</organism>
<name>A0ABU4QPM3_9ENTR</name>
<keyword evidence="2" id="KW-0472">Membrane</keyword>
<reference evidence="3 4" key="1">
    <citation type="submission" date="2023-11" db="EMBL/GenBank/DDBJ databases">
        <title>Scandinavium wanjuensis sp. nov., isolated from lettuce South Korea.</title>
        <authorList>
            <person name="Park J."/>
            <person name="Park S."/>
            <person name="Oh K.K."/>
            <person name="Cho G.S."/>
            <person name="Franz C.M.A.P."/>
        </authorList>
    </citation>
    <scope>NUCLEOTIDE SEQUENCE [LARGE SCALE GENOMIC DNA]</scope>
    <source>
        <strain evidence="3 4">V105_6</strain>
    </source>
</reference>
<feature type="compositionally biased region" description="Pro residues" evidence="1">
    <location>
        <begin position="106"/>
        <end position="127"/>
    </location>
</feature>
<sequence length="421" mass="43188">MAAEKDARRDVKKTGLIIVGGGFAAIAMIFLIASWLNAPPPAVTRISVDKTVGGTGKTTAESPQYQTLLRENNAEGAKQAMANNTSFIASAGSGTVRQVPPISQEAPPPPPPPAPRAENSLPPPQPAPAQSIDPERKKALEALLKELAVQRGAPAGQLASVTGQPPRQAAQPAGTPGVAAASPFAGWTDSLSPASQNGNATDSGTATVDRILIPVGSRPGGVIETAIDSDNTGSQVLARIPAGPYAGATLTANGVQLAGDGVSIHFTNMDWNNNTWRIDAWAAMPDTLQSSVASSVNNRYTTRILLPALAHGLGLGGQLYASANTQILSAGYGTLEGRVGMPDGKAVAGTILGGAAQQAGQVISQDAQKLPVKQVLVDRGQSIAVLFMTAVKESDKAIKTRDEPAAMSLQPASRMVPALHP</sequence>
<protein>
    <submittedName>
        <fullName evidence="3">Conjugal transfer protein TraO</fullName>
    </submittedName>
</protein>
<evidence type="ECO:0000256" key="1">
    <source>
        <dbReference type="SAM" id="MobiDB-lite"/>
    </source>
</evidence>